<feature type="active site" description="For GATase activity" evidence="9">
    <location>
        <position position="2"/>
    </location>
</feature>
<evidence type="ECO:0000313" key="13">
    <source>
        <dbReference type="EMBL" id="RGQ47014.1"/>
    </source>
</evidence>
<evidence type="ECO:0000313" key="14">
    <source>
        <dbReference type="Proteomes" id="UP000283738"/>
    </source>
</evidence>
<evidence type="ECO:0000256" key="6">
    <source>
        <dbReference type="ARBA" id="ARBA00022888"/>
    </source>
</evidence>
<proteinExistence type="inferred from homology"/>
<evidence type="ECO:0000256" key="5">
    <source>
        <dbReference type="ARBA" id="ARBA00022840"/>
    </source>
</evidence>
<keyword evidence="9" id="KW-0028">Amino-acid biosynthesis</keyword>
<evidence type="ECO:0000256" key="3">
    <source>
        <dbReference type="ARBA" id="ARBA00012737"/>
    </source>
</evidence>
<evidence type="ECO:0000256" key="2">
    <source>
        <dbReference type="ARBA" id="ARBA00005752"/>
    </source>
</evidence>
<dbReference type="AlphaFoldDB" id="A0A3R5Z850"/>
<evidence type="ECO:0000256" key="7">
    <source>
        <dbReference type="ARBA" id="ARBA00022962"/>
    </source>
</evidence>
<dbReference type="GO" id="GO:0005524">
    <property type="term" value="F:ATP binding"/>
    <property type="evidence" value="ECO:0007669"/>
    <property type="project" value="UniProtKB-KW"/>
</dbReference>
<name>A0A3R5Z850_9FIRM</name>
<dbReference type="Proteomes" id="UP000283738">
    <property type="component" value="Unassembled WGS sequence"/>
</dbReference>
<keyword evidence="4 10" id="KW-0547">Nucleotide-binding</keyword>
<comment type="pathway">
    <text evidence="1">Amino-acid biosynthesis; L-asparagine biosynthesis; L-asparagine from L-aspartate (L-Gln route): step 1/1.</text>
</comment>
<keyword evidence="6 9" id="KW-0061">Asparagine biosynthesis</keyword>
<dbReference type="InterPro" id="IPR001962">
    <property type="entry name" value="Asn_synthase"/>
</dbReference>
<dbReference type="InterPro" id="IPR051786">
    <property type="entry name" value="ASN_synthetase/amidase"/>
</dbReference>
<dbReference type="Gene3D" id="3.40.50.620">
    <property type="entry name" value="HUPs"/>
    <property type="match status" value="1"/>
</dbReference>
<dbReference type="NCBIfam" id="TIGR01536">
    <property type="entry name" value="asn_synth_AEB"/>
    <property type="match status" value="1"/>
</dbReference>
<dbReference type="Pfam" id="PF13537">
    <property type="entry name" value="GATase_7"/>
    <property type="match status" value="1"/>
</dbReference>
<dbReference type="InterPro" id="IPR029055">
    <property type="entry name" value="Ntn_hydrolases_N"/>
</dbReference>
<evidence type="ECO:0000256" key="8">
    <source>
        <dbReference type="ARBA" id="ARBA00048741"/>
    </source>
</evidence>
<evidence type="ECO:0000256" key="11">
    <source>
        <dbReference type="PIRSR" id="PIRSR001589-3"/>
    </source>
</evidence>
<feature type="binding site" evidence="10">
    <location>
        <position position="293"/>
    </location>
    <ligand>
        <name>ATP</name>
        <dbReference type="ChEBI" id="CHEBI:30616"/>
    </ligand>
</feature>
<dbReference type="RefSeq" id="WP_118111184.1">
    <property type="nucleotide sequence ID" value="NZ_QRTF01000029.1"/>
</dbReference>
<organism evidence="13 14">
    <name type="scientific">Roseburia inulinivorans</name>
    <dbReference type="NCBI Taxonomy" id="360807"/>
    <lineage>
        <taxon>Bacteria</taxon>
        <taxon>Bacillati</taxon>
        <taxon>Bacillota</taxon>
        <taxon>Clostridia</taxon>
        <taxon>Lachnospirales</taxon>
        <taxon>Lachnospiraceae</taxon>
        <taxon>Roseburia</taxon>
    </lineage>
</organism>
<evidence type="ECO:0000256" key="9">
    <source>
        <dbReference type="PIRSR" id="PIRSR001589-1"/>
    </source>
</evidence>
<feature type="site" description="Important for beta-aspartyl-AMP intermediate formation" evidence="11">
    <location>
        <position position="368"/>
    </location>
</feature>
<dbReference type="EMBL" id="QRTF01000029">
    <property type="protein sequence ID" value="RGQ47014.1"/>
    <property type="molecule type" value="Genomic_DNA"/>
</dbReference>
<evidence type="ECO:0000256" key="10">
    <source>
        <dbReference type="PIRSR" id="PIRSR001589-2"/>
    </source>
</evidence>
<dbReference type="PROSITE" id="PS51278">
    <property type="entry name" value="GATASE_TYPE_2"/>
    <property type="match status" value="1"/>
</dbReference>
<reference evidence="13 14" key="1">
    <citation type="submission" date="2018-08" db="EMBL/GenBank/DDBJ databases">
        <title>A genome reference for cultivated species of the human gut microbiota.</title>
        <authorList>
            <person name="Zou Y."/>
            <person name="Xue W."/>
            <person name="Luo G."/>
        </authorList>
    </citation>
    <scope>NUCLEOTIDE SEQUENCE [LARGE SCALE GENOMIC DNA]</scope>
    <source>
        <strain evidence="13 14">AF28-15</strain>
    </source>
</reference>
<dbReference type="GO" id="GO:0006529">
    <property type="term" value="P:asparagine biosynthetic process"/>
    <property type="evidence" value="ECO:0007669"/>
    <property type="project" value="UniProtKB-KW"/>
</dbReference>
<dbReference type="InterPro" id="IPR017932">
    <property type="entry name" value="GATase_2_dom"/>
</dbReference>
<dbReference type="CDD" id="cd01991">
    <property type="entry name" value="Asn_synthase_B_C"/>
    <property type="match status" value="1"/>
</dbReference>
<dbReference type="GO" id="GO:0005829">
    <property type="term" value="C:cytosol"/>
    <property type="evidence" value="ECO:0007669"/>
    <property type="project" value="TreeGrafter"/>
</dbReference>
<comment type="similarity">
    <text evidence="2">Belongs to the asparagine synthetase family.</text>
</comment>
<keyword evidence="7 9" id="KW-0315">Glutamine amidotransferase</keyword>
<comment type="caution">
    <text evidence="13">The sequence shown here is derived from an EMBL/GenBank/DDBJ whole genome shotgun (WGS) entry which is preliminary data.</text>
</comment>
<dbReference type="PANTHER" id="PTHR43284">
    <property type="entry name" value="ASPARAGINE SYNTHETASE (GLUTAMINE-HYDROLYZING)"/>
    <property type="match status" value="1"/>
</dbReference>
<dbReference type="PIRSF" id="PIRSF001589">
    <property type="entry name" value="Asn_synthetase_glu-h"/>
    <property type="match status" value="1"/>
</dbReference>
<sequence length="628" mass="73518">MCGINGIIDYHKHYTKEERNSLVHRMNDKIIYRGPNMEGLFDSEYVTLGMRRLSIIDLSTGKQPIYNEKKTIAIVFNGEIYNFIRLREELVALGHQFYTSTDTEVIVHAYEQYGMEAFDYLDGMFAVAIFDSEKNKVIIARDRMGEKPLYYYKDGSYFIFGSELKSLLETKLISKKIDKRALNQYLQLTYIPAPLSIFENVYKVKPGHALEIELNGNVKETCYWRFPEEKISQNELSYEDAKKQLYELLEQSVKDRMVSDVPLGAFLSGGIDSSIIVGLMSKLSDQPVETFTIGFNEKEYDERDRAKLVAELNQTNHHTSVLDYKEALDMLDDILEKMDEPFADSSVLPTYFVSKFTSGYAKVVLTGDAGDEMFMGYSKYLIDYYSKKYKKIPKALRKYIIEPVVYHLPDNRTITRKVRKVIDNAEKDIFEQRVALMSLGFKENERRELLKDSFYDVNCMDFIHEIYHEDSEADEVTKTQKLDAKVVLEGDMFAKVDRMSMLNSIETRTPLVSRAIVEFAMKLPSSYKIKDRNLKCILKDAFKDILPEDFDKYPKSGFAVPLDYWFRNELKDEMMNLLNAEELDKQGIFNYEYIKNIIDEHLSGRKNRKSEIWTLFVFQRWYREMMEE</sequence>
<dbReference type="InterPro" id="IPR006426">
    <property type="entry name" value="Asn_synth_AEB"/>
</dbReference>
<keyword evidence="13" id="KW-0436">Ligase</keyword>
<evidence type="ECO:0000259" key="12">
    <source>
        <dbReference type="PROSITE" id="PS51278"/>
    </source>
</evidence>
<comment type="catalytic activity">
    <reaction evidence="8">
        <text>L-aspartate + L-glutamine + ATP + H2O = L-asparagine + L-glutamate + AMP + diphosphate + H(+)</text>
        <dbReference type="Rhea" id="RHEA:12228"/>
        <dbReference type="ChEBI" id="CHEBI:15377"/>
        <dbReference type="ChEBI" id="CHEBI:15378"/>
        <dbReference type="ChEBI" id="CHEBI:29985"/>
        <dbReference type="ChEBI" id="CHEBI:29991"/>
        <dbReference type="ChEBI" id="CHEBI:30616"/>
        <dbReference type="ChEBI" id="CHEBI:33019"/>
        <dbReference type="ChEBI" id="CHEBI:58048"/>
        <dbReference type="ChEBI" id="CHEBI:58359"/>
        <dbReference type="ChEBI" id="CHEBI:456215"/>
        <dbReference type="EC" id="6.3.5.4"/>
    </reaction>
</comment>
<dbReference type="InterPro" id="IPR014729">
    <property type="entry name" value="Rossmann-like_a/b/a_fold"/>
</dbReference>
<evidence type="ECO:0000256" key="4">
    <source>
        <dbReference type="ARBA" id="ARBA00022741"/>
    </source>
</evidence>
<feature type="binding site" evidence="10">
    <location>
        <position position="102"/>
    </location>
    <ligand>
        <name>L-glutamine</name>
        <dbReference type="ChEBI" id="CHEBI:58359"/>
    </ligand>
</feature>
<dbReference type="CDD" id="cd00712">
    <property type="entry name" value="AsnB"/>
    <property type="match status" value="1"/>
</dbReference>
<gene>
    <name evidence="13" type="primary">asnB</name>
    <name evidence="13" type="ORF">DWY96_12170</name>
</gene>
<accession>A0A3R5Z850</accession>
<feature type="domain" description="Glutamine amidotransferase type-2" evidence="12">
    <location>
        <begin position="2"/>
        <end position="215"/>
    </location>
</feature>
<dbReference type="PANTHER" id="PTHR43284:SF1">
    <property type="entry name" value="ASPARAGINE SYNTHETASE"/>
    <property type="match status" value="1"/>
</dbReference>
<keyword evidence="5 10" id="KW-0067">ATP-binding</keyword>
<dbReference type="SUPFAM" id="SSF56235">
    <property type="entry name" value="N-terminal nucleophile aminohydrolases (Ntn hydrolases)"/>
    <property type="match status" value="1"/>
</dbReference>
<dbReference type="InterPro" id="IPR033738">
    <property type="entry name" value="AsnB_N"/>
</dbReference>
<dbReference type="SUPFAM" id="SSF52402">
    <property type="entry name" value="Adenine nucleotide alpha hydrolases-like"/>
    <property type="match status" value="1"/>
</dbReference>
<dbReference type="GO" id="GO:0004066">
    <property type="term" value="F:asparagine synthase (glutamine-hydrolyzing) activity"/>
    <property type="evidence" value="ECO:0007669"/>
    <property type="project" value="UniProtKB-EC"/>
</dbReference>
<dbReference type="Gene3D" id="3.60.20.10">
    <property type="entry name" value="Glutamine Phosphoribosylpyrophosphate, subunit 1, domain 1"/>
    <property type="match status" value="1"/>
</dbReference>
<dbReference type="EC" id="6.3.5.4" evidence="3"/>
<evidence type="ECO:0000256" key="1">
    <source>
        <dbReference type="ARBA" id="ARBA00005187"/>
    </source>
</evidence>
<protein>
    <recommendedName>
        <fullName evidence="3">asparagine synthase (glutamine-hydrolyzing)</fullName>
        <ecNumber evidence="3">6.3.5.4</ecNumber>
    </recommendedName>
</protein>
<dbReference type="Pfam" id="PF00733">
    <property type="entry name" value="Asn_synthase"/>
    <property type="match status" value="1"/>
</dbReference>